<gene>
    <name evidence="2" type="ORF">S03H2_31969</name>
</gene>
<comment type="caution">
    <text evidence="2">The sequence shown here is derived from an EMBL/GenBank/DDBJ whole genome shotgun (WGS) entry which is preliminary data.</text>
</comment>
<reference evidence="2" key="1">
    <citation type="journal article" date="2014" name="Front. Microbiol.">
        <title>High frequency of phylogenetically diverse reductive dehalogenase-homologous genes in deep subseafloor sedimentary metagenomes.</title>
        <authorList>
            <person name="Kawai M."/>
            <person name="Futagami T."/>
            <person name="Toyoda A."/>
            <person name="Takaki Y."/>
            <person name="Nishi S."/>
            <person name="Hori S."/>
            <person name="Arai W."/>
            <person name="Tsubouchi T."/>
            <person name="Morono Y."/>
            <person name="Uchiyama I."/>
            <person name="Ito T."/>
            <person name="Fujiyama A."/>
            <person name="Inagaki F."/>
            <person name="Takami H."/>
        </authorList>
    </citation>
    <scope>NUCLEOTIDE SEQUENCE</scope>
    <source>
        <strain evidence="2">Expedition CK06-06</strain>
    </source>
</reference>
<dbReference type="AlphaFoldDB" id="X1I4C7"/>
<name>X1I4C7_9ZZZZ</name>
<dbReference type="InterPro" id="IPR041633">
    <property type="entry name" value="Polbeta"/>
</dbReference>
<dbReference type="InterPro" id="IPR043519">
    <property type="entry name" value="NT_sf"/>
</dbReference>
<proteinExistence type="predicted"/>
<dbReference type="SUPFAM" id="SSF81301">
    <property type="entry name" value="Nucleotidyltransferase"/>
    <property type="match status" value="1"/>
</dbReference>
<accession>X1I4C7</accession>
<dbReference type="CDD" id="cd05403">
    <property type="entry name" value="NT_KNTase_like"/>
    <property type="match status" value="1"/>
</dbReference>
<dbReference type="EMBL" id="BARU01019414">
    <property type="protein sequence ID" value="GAH52413.1"/>
    <property type="molecule type" value="Genomic_DNA"/>
</dbReference>
<feature type="domain" description="Polymerase beta nucleotidyltransferase" evidence="1">
    <location>
        <begin position="29"/>
        <end position="108"/>
    </location>
</feature>
<sequence>MQKHKSQRKNSFFNEECYNLTMISEKDKNKISELANKYGVSRILLFGSALLKDNFNDIDLAVKGIKPELFFKFYGELLFAVSKPVDLIDLDIENPFVELVQQEGVKIYG</sequence>
<dbReference type="Gene3D" id="3.30.460.10">
    <property type="entry name" value="Beta Polymerase, domain 2"/>
    <property type="match status" value="1"/>
</dbReference>
<organism evidence="2">
    <name type="scientific">marine sediment metagenome</name>
    <dbReference type="NCBI Taxonomy" id="412755"/>
    <lineage>
        <taxon>unclassified sequences</taxon>
        <taxon>metagenomes</taxon>
        <taxon>ecological metagenomes</taxon>
    </lineage>
</organism>
<evidence type="ECO:0000313" key="2">
    <source>
        <dbReference type="EMBL" id="GAH52413.1"/>
    </source>
</evidence>
<evidence type="ECO:0000259" key="1">
    <source>
        <dbReference type="Pfam" id="PF18765"/>
    </source>
</evidence>
<dbReference type="Pfam" id="PF18765">
    <property type="entry name" value="Polbeta"/>
    <property type="match status" value="1"/>
</dbReference>
<protein>
    <recommendedName>
        <fullName evidence="1">Polymerase beta nucleotidyltransferase domain-containing protein</fullName>
    </recommendedName>
</protein>